<accession>A0A0A1TED6</accession>
<dbReference type="HOGENOM" id="CLU_037457_1_1_1"/>
<protein>
    <submittedName>
        <fullName evidence="3">Uncharacterized protein</fullName>
    </submittedName>
</protein>
<keyword evidence="4" id="KW-1185">Reference proteome</keyword>
<dbReference type="OrthoDB" id="5402974at2759"/>
<gene>
    <name evidence="3" type="ORF">VHEMI08728</name>
</gene>
<keyword evidence="2" id="KW-0812">Transmembrane</keyword>
<dbReference type="AlphaFoldDB" id="A0A0A1TED6"/>
<organism evidence="3 4">
    <name type="scientific">[Torrubiella] hemipterigena</name>
    <dbReference type="NCBI Taxonomy" id="1531966"/>
    <lineage>
        <taxon>Eukaryota</taxon>
        <taxon>Fungi</taxon>
        <taxon>Dikarya</taxon>
        <taxon>Ascomycota</taxon>
        <taxon>Pezizomycotina</taxon>
        <taxon>Sordariomycetes</taxon>
        <taxon>Hypocreomycetidae</taxon>
        <taxon>Hypocreales</taxon>
        <taxon>Clavicipitaceae</taxon>
        <taxon>Clavicipitaceae incertae sedis</taxon>
        <taxon>'Torrubiella' clade</taxon>
    </lineage>
</organism>
<feature type="transmembrane region" description="Helical" evidence="2">
    <location>
        <begin position="129"/>
        <end position="152"/>
    </location>
</feature>
<feature type="transmembrane region" description="Helical" evidence="2">
    <location>
        <begin position="164"/>
        <end position="185"/>
    </location>
</feature>
<dbReference type="EMBL" id="CDHN01000005">
    <property type="protein sequence ID" value="CEJ93114.1"/>
    <property type="molecule type" value="Genomic_DNA"/>
</dbReference>
<evidence type="ECO:0000256" key="2">
    <source>
        <dbReference type="SAM" id="Phobius"/>
    </source>
</evidence>
<evidence type="ECO:0000313" key="3">
    <source>
        <dbReference type="EMBL" id="CEJ93114.1"/>
    </source>
</evidence>
<sequence>MYALQTKTKAALGIKTTAAPHNPPPWEFPPAHHAPQRNPSADSEFDFQPKPLPRVSTMHSRYVQMLLEVDTIPKLHTVLASFFVWLLLAGFLVFPGTFTTISKSIEANHGKDDWADKTAESIYKSVKNIPLLVIGALICAASLLGMTFLAFLHMKNYVWLLNKLLVPGMANCLAGLISTLVGVYSQQNGVWSATAKVTAIVEGVCLAICGGIWFFVDHYLLEKVKEIHSSHYNNWSKDTSEELGMPKHF</sequence>
<evidence type="ECO:0000256" key="1">
    <source>
        <dbReference type="SAM" id="MobiDB-lite"/>
    </source>
</evidence>
<keyword evidence="2" id="KW-0472">Membrane</keyword>
<name>A0A0A1TED6_9HYPO</name>
<keyword evidence="2" id="KW-1133">Transmembrane helix</keyword>
<evidence type="ECO:0000313" key="4">
    <source>
        <dbReference type="Proteomes" id="UP000039046"/>
    </source>
</evidence>
<dbReference type="Proteomes" id="UP000039046">
    <property type="component" value="Unassembled WGS sequence"/>
</dbReference>
<proteinExistence type="predicted"/>
<feature type="region of interest" description="Disordered" evidence="1">
    <location>
        <begin position="19"/>
        <end position="46"/>
    </location>
</feature>
<feature type="transmembrane region" description="Helical" evidence="2">
    <location>
        <begin position="75"/>
        <end position="94"/>
    </location>
</feature>
<feature type="transmembrane region" description="Helical" evidence="2">
    <location>
        <begin position="197"/>
        <end position="216"/>
    </location>
</feature>
<reference evidence="3 4" key="1">
    <citation type="journal article" date="2015" name="Genome Announc.">
        <title>Draft Genome Sequence and Gene Annotation of the Entomopathogenic Fungus Verticillium hemipterigenum.</title>
        <authorList>
            <person name="Horn F."/>
            <person name="Habel A."/>
            <person name="Scharf D.H."/>
            <person name="Dworschak J."/>
            <person name="Brakhage A.A."/>
            <person name="Guthke R."/>
            <person name="Hertweck C."/>
            <person name="Linde J."/>
        </authorList>
    </citation>
    <scope>NUCLEOTIDE SEQUENCE [LARGE SCALE GENOMIC DNA]</scope>
</reference>